<dbReference type="RefSeq" id="WP_311585598.1">
    <property type="nucleotide sequence ID" value="NZ_JAVRFH010000116.1"/>
</dbReference>
<protein>
    <recommendedName>
        <fullName evidence="6">ATP-grasp domain-containing protein</fullName>
    </recommendedName>
</protein>
<dbReference type="InterPro" id="IPR052032">
    <property type="entry name" value="ATP-dep_AA_Ligase"/>
</dbReference>
<gene>
    <name evidence="4" type="ORF">RM812_40045</name>
</gene>
<dbReference type="PANTHER" id="PTHR43585:SF2">
    <property type="entry name" value="ATP-GRASP ENZYME FSQD"/>
    <property type="match status" value="1"/>
</dbReference>
<accession>A0ABU3B1Z3</accession>
<evidence type="ECO:0000256" key="3">
    <source>
        <dbReference type="ARBA" id="ARBA00022840"/>
    </source>
</evidence>
<keyword evidence="1" id="KW-0436">Ligase</keyword>
<evidence type="ECO:0000256" key="1">
    <source>
        <dbReference type="ARBA" id="ARBA00022598"/>
    </source>
</evidence>
<evidence type="ECO:0008006" key="6">
    <source>
        <dbReference type="Google" id="ProtNLM"/>
    </source>
</evidence>
<comment type="caution">
    <text evidence="4">The sequence shown here is derived from an EMBL/GenBank/DDBJ whole genome shotgun (WGS) entry which is preliminary data.</text>
</comment>
<evidence type="ECO:0000256" key="2">
    <source>
        <dbReference type="ARBA" id="ARBA00022741"/>
    </source>
</evidence>
<name>A0ABU3B1Z3_9ACTN</name>
<evidence type="ECO:0000313" key="5">
    <source>
        <dbReference type="Proteomes" id="UP001180724"/>
    </source>
</evidence>
<keyword evidence="2" id="KW-0547">Nucleotide-binding</keyword>
<organism evidence="4 5">
    <name type="scientific">Streptomyces lancefieldiae</name>
    <dbReference type="NCBI Taxonomy" id="3075520"/>
    <lineage>
        <taxon>Bacteria</taxon>
        <taxon>Bacillati</taxon>
        <taxon>Actinomycetota</taxon>
        <taxon>Actinomycetes</taxon>
        <taxon>Kitasatosporales</taxon>
        <taxon>Streptomycetaceae</taxon>
        <taxon>Streptomyces</taxon>
    </lineage>
</organism>
<proteinExistence type="predicted"/>
<reference evidence="4" key="1">
    <citation type="submission" date="2024-05" db="EMBL/GenBank/DDBJ databases">
        <title>30 novel species of actinomycetes from the DSMZ collection.</title>
        <authorList>
            <person name="Nouioui I."/>
        </authorList>
    </citation>
    <scope>NUCLEOTIDE SEQUENCE</scope>
    <source>
        <strain evidence="4">DSM 40712</strain>
    </source>
</reference>
<keyword evidence="5" id="KW-1185">Reference proteome</keyword>
<sequence>MAIPSAALVLAARPRAATSTAAVVAPLPGCPYAGAFVRRGVRTIAVTLASRLRPLDLPADAASPYAGTVEHRGSLRPTVKALRAAGVTAVLPGSAAGIELAERISWHLGLPAGDPEASALRYDRGAQAMALERAGVPSARTIRSGSLAEALRWADTERLDGYTLAPAAAGTPVPAVTCATDFEIRAAWPALRRATARYSGSAHLVLTEQLSPREYVINSVSRPGPDGIPEHCITDVWAESRGRDGMLDRTDLLDRHQLLSRALSRYLLRALDVLGVVCGPVTSRVAYSEGRGPLLISSLAAPPPASLADDALRAATGEDRVARALEAWLPAPRTELSPVPAPPRRVVRVHLQARAGDSIDPWLGRIVRQLPTVVAVSDALRASTSCPSTTGQPEIVLSSTEPEAVEADYRVIRALEREGLYRVPRP</sequence>
<evidence type="ECO:0000313" key="4">
    <source>
        <dbReference type="EMBL" id="MDT0616289.1"/>
    </source>
</evidence>
<keyword evidence="3" id="KW-0067">ATP-binding</keyword>
<dbReference type="PANTHER" id="PTHR43585">
    <property type="entry name" value="FUMIPYRROLE BIOSYNTHESIS PROTEIN C"/>
    <property type="match status" value="1"/>
</dbReference>
<dbReference type="Proteomes" id="UP001180724">
    <property type="component" value="Unassembled WGS sequence"/>
</dbReference>
<dbReference type="EMBL" id="JAVRFH010000116">
    <property type="protein sequence ID" value="MDT0616289.1"/>
    <property type="molecule type" value="Genomic_DNA"/>
</dbReference>